<feature type="domain" description="FAD-dependent urate hydroxylase HpyO/Asp monooxygenase CreE-like FAD/NAD(P)-binding" evidence="1">
    <location>
        <begin position="9"/>
        <end position="164"/>
    </location>
</feature>
<gene>
    <name evidence="2" type="ORF">NGF19_21590</name>
</gene>
<dbReference type="InterPro" id="IPR052189">
    <property type="entry name" value="L-asp_N-monooxygenase_NS-form"/>
</dbReference>
<dbReference type="SUPFAM" id="SSF51905">
    <property type="entry name" value="FAD/NAD(P)-binding domain"/>
    <property type="match status" value="2"/>
</dbReference>
<comment type="caution">
    <text evidence="2">The sequence shown here is derived from an EMBL/GenBank/DDBJ whole genome shotgun (WGS) entry which is preliminary data.</text>
</comment>
<protein>
    <submittedName>
        <fullName evidence="2">FAD/NAD(P)-binding protein</fullName>
    </submittedName>
</protein>
<dbReference type="EMBL" id="JAMWMR010000021">
    <property type="protein sequence ID" value="MCN9243343.1"/>
    <property type="molecule type" value="Genomic_DNA"/>
</dbReference>
<dbReference type="InterPro" id="IPR036188">
    <property type="entry name" value="FAD/NAD-bd_sf"/>
</dbReference>
<dbReference type="PANTHER" id="PTHR40254:SF1">
    <property type="entry name" value="BLR0577 PROTEIN"/>
    <property type="match status" value="1"/>
</dbReference>
<dbReference type="InterPro" id="IPR038732">
    <property type="entry name" value="HpyO/CreE_NAD-binding"/>
</dbReference>
<proteinExistence type="predicted"/>
<evidence type="ECO:0000313" key="3">
    <source>
        <dbReference type="Proteomes" id="UP001523219"/>
    </source>
</evidence>
<evidence type="ECO:0000259" key="1">
    <source>
        <dbReference type="Pfam" id="PF13454"/>
    </source>
</evidence>
<evidence type="ECO:0000313" key="2">
    <source>
        <dbReference type="EMBL" id="MCN9243343.1"/>
    </source>
</evidence>
<dbReference type="Pfam" id="PF13454">
    <property type="entry name" value="NAD_binding_9"/>
    <property type="match status" value="1"/>
</dbReference>
<dbReference type="Proteomes" id="UP001523219">
    <property type="component" value="Unassembled WGS sequence"/>
</dbReference>
<dbReference type="Gene3D" id="3.50.50.60">
    <property type="entry name" value="FAD/NAD(P)-binding domain"/>
    <property type="match status" value="1"/>
</dbReference>
<accession>A0ABT0ZID6</accession>
<reference evidence="2 3" key="1">
    <citation type="submission" date="2022-05" db="EMBL/GenBank/DDBJ databases">
        <title>Streptomyces sp. nov. RY43-2 isolated from soil of a peat swamp forest.</title>
        <authorList>
            <person name="Kanchanasin P."/>
            <person name="Tanasupawat S."/>
            <person name="Phongsopitanun W."/>
        </authorList>
    </citation>
    <scope>NUCLEOTIDE SEQUENCE [LARGE SCALE GENOMIC DNA]</scope>
    <source>
        <strain evidence="2 3">RY43-2</strain>
    </source>
</reference>
<keyword evidence="3" id="KW-1185">Reference proteome</keyword>
<dbReference type="RefSeq" id="WP_252426719.1">
    <property type="nucleotide sequence ID" value="NZ_JAMWMR010000021.1"/>
</dbReference>
<sequence>MPPGISIGVVGGGAAAVCLIDALARSEIEPGSLTVFEPSRSLWRGRAYQADDDTVRVNATPDDMTVRAGDLGHFARWLADHDRATGTVQGLDRISGARFAPRPLYGAYLAEAANTAVAGLRRDGWRVDIVPEAVTEAVREPHRVRLGTGHGPVRAHDYAVLCVGGDAPRDVYGLSGAPGFVGDPYPLARSLRRVGADDHVAVIGSGLTAVDIVLSLAARGHRGPISLLSRRGVLPGVRQRPVHFHLRHLTPEQVRHEASVRRELSLEDVAALLRAEFRDAGAELGAVAREIDRADVEDPVDRLRRQLGEVNSPHPGLRILQRAVPETGPDLWPVLRERDKLHVLRAHYRVVMSLCCPMPPSSATVLLDLVEAGQLTMRSGLLDIVPAEQGGFDVLTADGTTFRATKVINAVNASEGRIPTGARPLVTSLVRARVADHHPYGGLQLARATSRLTHDGRPDPRLYGLGNIAAGALFFTFGIPSLVDRSQDIVTAIRDHHATAPAPHDETALTPA</sequence>
<dbReference type="PANTHER" id="PTHR40254">
    <property type="entry name" value="BLR0577 PROTEIN"/>
    <property type="match status" value="1"/>
</dbReference>
<name>A0ABT0ZID6_9ACTN</name>
<organism evidence="2 3">
    <name type="scientific">Streptomyces macrolidinus</name>
    <dbReference type="NCBI Taxonomy" id="2952607"/>
    <lineage>
        <taxon>Bacteria</taxon>
        <taxon>Bacillati</taxon>
        <taxon>Actinomycetota</taxon>
        <taxon>Actinomycetes</taxon>
        <taxon>Kitasatosporales</taxon>
        <taxon>Streptomycetaceae</taxon>
        <taxon>Streptomyces</taxon>
    </lineage>
</organism>